<name>A0ABR1K4Y5_9AGAR</name>
<feature type="region of interest" description="Disordered" evidence="1">
    <location>
        <begin position="40"/>
        <end position="84"/>
    </location>
</feature>
<keyword evidence="3" id="KW-0732">Signal</keyword>
<feature type="transmembrane region" description="Helical" evidence="2">
    <location>
        <begin position="257"/>
        <end position="278"/>
    </location>
</feature>
<evidence type="ECO:0000256" key="1">
    <source>
        <dbReference type="SAM" id="MobiDB-lite"/>
    </source>
</evidence>
<dbReference type="Proteomes" id="UP001498398">
    <property type="component" value="Unassembled WGS sequence"/>
</dbReference>
<dbReference type="EMBL" id="JBANRG010000002">
    <property type="protein sequence ID" value="KAK7470178.1"/>
    <property type="molecule type" value="Genomic_DNA"/>
</dbReference>
<protein>
    <submittedName>
        <fullName evidence="4">Uncharacterized protein</fullName>
    </submittedName>
</protein>
<evidence type="ECO:0000256" key="2">
    <source>
        <dbReference type="SAM" id="Phobius"/>
    </source>
</evidence>
<keyword evidence="2" id="KW-1133">Transmembrane helix</keyword>
<keyword evidence="2" id="KW-0472">Membrane</keyword>
<keyword evidence="2" id="KW-0812">Transmembrane</keyword>
<evidence type="ECO:0000313" key="4">
    <source>
        <dbReference type="EMBL" id="KAK7470178.1"/>
    </source>
</evidence>
<evidence type="ECO:0000313" key="5">
    <source>
        <dbReference type="Proteomes" id="UP001498398"/>
    </source>
</evidence>
<gene>
    <name evidence="4" type="ORF">VKT23_001616</name>
</gene>
<keyword evidence="5" id="KW-1185">Reference proteome</keyword>
<sequence length="281" mass="30193">MLVLLFCFFMGFPTFIYSLPWNYPTVANISIKAGGSSWSASSSSNGGGDVSTIPSGNRFAGRRQGGGTRNDVYGTSEYPGEQDSGVSGRGFPFYFWPIVWDDNSGDGETVLQDMEVYGSVNDPSRPGGPLIFTAFSLSSQAMDATFYIVSDNATVLNIAPFILESCINFLDLSRSGQSYHELCNSSINSTSAPSANSVIQYYRASSVALTLSRRGDSDMLKMLSPFPSFIDALACVNSTIGNGIILVNNSAASPREYLVVLLVFVLVAVIALFVYMVCSDD</sequence>
<feature type="chain" id="PRO_5046733533" evidence="3">
    <location>
        <begin position="19"/>
        <end position="281"/>
    </location>
</feature>
<comment type="caution">
    <text evidence="4">The sequence shown here is derived from an EMBL/GenBank/DDBJ whole genome shotgun (WGS) entry which is preliminary data.</text>
</comment>
<reference evidence="4 5" key="1">
    <citation type="submission" date="2024-01" db="EMBL/GenBank/DDBJ databases">
        <title>A draft genome for the cacao thread blight pathogen Marasmiellus scandens.</title>
        <authorList>
            <person name="Baruah I.K."/>
            <person name="Leung J."/>
            <person name="Bukari Y."/>
            <person name="Amoako-Attah I."/>
            <person name="Meinhardt L.W."/>
            <person name="Bailey B.A."/>
            <person name="Cohen S.P."/>
        </authorList>
    </citation>
    <scope>NUCLEOTIDE SEQUENCE [LARGE SCALE GENOMIC DNA]</scope>
    <source>
        <strain evidence="4 5">GH-19</strain>
    </source>
</reference>
<organism evidence="4 5">
    <name type="scientific">Marasmiellus scandens</name>
    <dbReference type="NCBI Taxonomy" id="2682957"/>
    <lineage>
        <taxon>Eukaryota</taxon>
        <taxon>Fungi</taxon>
        <taxon>Dikarya</taxon>
        <taxon>Basidiomycota</taxon>
        <taxon>Agaricomycotina</taxon>
        <taxon>Agaricomycetes</taxon>
        <taxon>Agaricomycetidae</taxon>
        <taxon>Agaricales</taxon>
        <taxon>Marasmiineae</taxon>
        <taxon>Omphalotaceae</taxon>
        <taxon>Marasmiellus</taxon>
    </lineage>
</organism>
<feature type="signal peptide" evidence="3">
    <location>
        <begin position="1"/>
        <end position="18"/>
    </location>
</feature>
<evidence type="ECO:0000256" key="3">
    <source>
        <dbReference type="SAM" id="SignalP"/>
    </source>
</evidence>
<accession>A0ABR1K4Y5</accession>
<proteinExistence type="predicted"/>